<dbReference type="AlphaFoldDB" id="A0A7R8CKV8"/>
<accession>A0A7R8CKV8</accession>
<evidence type="ECO:0000313" key="1">
    <source>
        <dbReference type="EMBL" id="CAF2851785.1"/>
    </source>
</evidence>
<dbReference type="EMBL" id="HG994593">
    <property type="protein sequence ID" value="CAF2851785.1"/>
    <property type="molecule type" value="Genomic_DNA"/>
</dbReference>
<proteinExistence type="predicted"/>
<sequence>MPKWSEVVYHKIRNSYFSIISDLEVSLESGNLDLQDLQESNFLLRTKYQRVVNDQMSSEIAEQKYVAILDAHDEVEREFSKLSRRHRSINRVKLSEEADDKKKEQKDAMRRIKGITELEIKVGTLGC</sequence>
<keyword evidence="2" id="KW-1185">Reference proteome</keyword>
<organism evidence="1 2">
    <name type="scientific">Lepeophtheirus salmonis</name>
    <name type="common">Salmon louse</name>
    <name type="synonym">Caligus salmonis</name>
    <dbReference type="NCBI Taxonomy" id="72036"/>
    <lineage>
        <taxon>Eukaryota</taxon>
        <taxon>Metazoa</taxon>
        <taxon>Ecdysozoa</taxon>
        <taxon>Arthropoda</taxon>
        <taxon>Crustacea</taxon>
        <taxon>Multicrustacea</taxon>
        <taxon>Hexanauplia</taxon>
        <taxon>Copepoda</taxon>
        <taxon>Siphonostomatoida</taxon>
        <taxon>Caligidae</taxon>
        <taxon>Lepeophtheirus</taxon>
    </lineage>
</organism>
<protein>
    <submittedName>
        <fullName evidence="1">(salmon louse) hypothetical protein</fullName>
    </submittedName>
</protein>
<name>A0A7R8CKV8_LEPSM</name>
<reference evidence="1" key="1">
    <citation type="submission" date="2021-02" db="EMBL/GenBank/DDBJ databases">
        <authorList>
            <person name="Bekaert M."/>
        </authorList>
    </citation>
    <scope>NUCLEOTIDE SEQUENCE</scope>
    <source>
        <strain evidence="1">IoA-00</strain>
    </source>
</reference>
<gene>
    <name evidence="1" type="ORF">LSAA_5721</name>
</gene>
<dbReference type="Proteomes" id="UP000675881">
    <property type="component" value="Chromosome 14"/>
</dbReference>
<evidence type="ECO:0000313" key="2">
    <source>
        <dbReference type="Proteomes" id="UP000675881"/>
    </source>
</evidence>